<evidence type="ECO:0000313" key="10">
    <source>
        <dbReference type="Proteomes" id="UP000663882"/>
    </source>
</evidence>
<dbReference type="PANTHER" id="PTHR10159">
    <property type="entry name" value="DUAL SPECIFICITY PROTEIN PHOSPHATASE"/>
    <property type="match status" value="1"/>
</dbReference>
<feature type="region of interest" description="Disordered" evidence="5">
    <location>
        <begin position="22"/>
        <end position="45"/>
    </location>
</feature>
<comment type="caution">
    <text evidence="8">The sequence shown here is derived from an EMBL/GenBank/DDBJ whole genome shotgun (WGS) entry which is preliminary data.</text>
</comment>
<organism evidence="8 10">
    <name type="scientific">Rotaria sordida</name>
    <dbReference type="NCBI Taxonomy" id="392033"/>
    <lineage>
        <taxon>Eukaryota</taxon>
        <taxon>Metazoa</taxon>
        <taxon>Spiralia</taxon>
        <taxon>Gnathifera</taxon>
        <taxon>Rotifera</taxon>
        <taxon>Eurotatoria</taxon>
        <taxon>Bdelloidea</taxon>
        <taxon>Philodinida</taxon>
        <taxon>Philodinidae</taxon>
        <taxon>Rotaria</taxon>
    </lineage>
</organism>
<dbReference type="Pfam" id="PF00782">
    <property type="entry name" value="DSPc"/>
    <property type="match status" value="1"/>
</dbReference>
<dbReference type="GO" id="GO:0017017">
    <property type="term" value="F:MAP kinase tyrosine/serine/threonine phosphatase activity"/>
    <property type="evidence" value="ECO:0007669"/>
    <property type="project" value="TreeGrafter"/>
</dbReference>
<feature type="domain" description="Tyrosine-protein phosphatase" evidence="6">
    <location>
        <begin position="399"/>
        <end position="541"/>
    </location>
</feature>
<reference evidence="8" key="1">
    <citation type="submission" date="2021-02" db="EMBL/GenBank/DDBJ databases">
        <authorList>
            <person name="Nowell W R."/>
        </authorList>
    </citation>
    <scope>NUCLEOTIDE SEQUENCE</scope>
</reference>
<comment type="similarity">
    <text evidence="1">Belongs to the protein-tyrosine phosphatase family. Non-receptor class dual specificity subfamily.</text>
</comment>
<dbReference type="FunFam" id="3.90.190.10:FF:000004">
    <property type="entry name" value="Protein phosphatase Slingshot homolog 2"/>
    <property type="match status" value="1"/>
</dbReference>
<gene>
    <name evidence="9" type="ORF">OTI717_LOCUS1317</name>
    <name evidence="8" type="ORF">RFH988_LOCUS11497</name>
</gene>
<dbReference type="PANTHER" id="PTHR10159:SF528">
    <property type="entry name" value="PUCKERED, ISOFORM A"/>
    <property type="match status" value="1"/>
</dbReference>
<dbReference type="SMART" id="SM00195">
    <property type="entry name" value="DSPc"/>
    <property type="match status" value="1"/>
</dbReference>
<dbReference type="SUPFAM" id="SSF52821">
    <property type="entry name" value="Rhodanese/Cell cycle control phosphatase"/>
    <property type="match status" value="1"/>
</dbReference>
<name>A0A814D560_9BILA</name>
<dbReference type="GO" id="GO:0033550">
    <property type="term" value="F:MAP kinase tyrosine phosphatase activity"/>
    <property type="evidence" value="ECO:0007669"/>
    <property type="project" value="TreeGrafter"/>
</dbReference>
<dbReference type="PROSITE" id="PS50054">
    <property type="entry name" value="TYR_PHOSPHATASE_DUAL"/>
    <property type="match status" value="1"/>
</dbReference>
<sequence length="543" mass="60884">MAACAVEETSAATSIYCQTTNTMERTSSSSSSLETSTRTTTNPEHHRCSFNFHTNNIQTDSILTINQESTRKRQLSQTDSYNKIYDATRTVTDNSCPSQIDSINKKDESPITPTRPKSLFLTNTTAGRSLSLLRTCLSNPSTSPSTLLPTEDSSLSPLKFTSLPELSSPPTKRLRPQTLDFTSKCSSINTSPKISVLPPPPPPPSSSSSSLPIDFISPTELADKLKEKIPLTIFDCGSPLRHSEHRIRNSILLRVADKISRKRLKTNPKQHSTIDIKQLNDSQFIILYDDTTNIRRHCTNSSIDNNDNQLSLACKCACEEIQRCLTNNFPSILILNSPFNQFFDLYPQLCESLQPRSCPSSPTDHTDESSTPQTAPPTQNSFLLTTTTTTPNQNDIDNHPMTHIIDGLYIGSESNAKNLEELSSEQIQCIVNVTSHVPLYHSEQFQYCHLPADDTQKQNLLEYFDQAYSFIHNAIENNEKVLVHCVAGISRSPAIVIGFLMRYAKMNMNDAYDFVKRKRSIVSPNLNFMGQLLEYEKKLKQEK</sequence>
<dbReference type="Proteomes" id="UP000663823">
    <property type="component" value="Unassembled WGS sequence"/>
</dbReference>
<feature type="compositionally biased region" description="Polar residues" evidence="5">
    <location>
        <begin position="179"/>
        <end position="190"/>
    </location>
</feature>
<evidence type="ECO:0000313" key="8">
    <source>
        <dbReference type="EMBL" id="CAF0948541.1"/>
    </source>
</evidence>
<feature type="region of interest" description="Disordered" evidence="5">
    <location>
        <begin position="356"/>
        <end position="382"/>
    </location>
</feature>
<dbReference type="PROSITE" id="PS50056">
    <property type="entry name" value="TYR_PHOSPHATASE_2"/>
    <property type="match status" value="1"/>
</dbReference>
<evidence type="ECO:0000256" key="2">
    <source>
        <dbReference type="ARBA" id="ARBA00022801"/>
    </source>
</evidence>
<dbReference type="GO" id="GO:0008330">
    <property type="term" value="F:protein tyrosine/threonine phosphatase activity"/>
    <property type="evidence" value="ECO:0007669"/>
    <property type="project" value="TreeGrafter"/>
</dbReference>
<evidence type="ECO:0000259" key="6">
    <source>
        <dbReference type="PROSITE" id="PS50054"/>
    </source>
</evidence>
<dbReference type="GO" id="GO:0004722">
    <property type="term" value="F:protein serine/threonine phosphatase activity"/>
    <property type="evidence" value="ECO:0007669"/>
    <property type="project" value="UniProtKB-EC"/>
</dbReference>
<accession>A0A814D560</accession>
<dbReference type="InterPro" id="IPR016130">
    <property type="entry name" value="Tyr_Pase_AS"/>
</dbReference>
<evidence type="ECO:0000259" key="7">
    <source>
        <dbReference type="PROSITE" id="PS50056"/>
    </source>
</evidence>
<proteinExistence type="inferred from homology"/>
<dbReference type="InterPro" id="IPR000340">
    <property type="entry name" value="Dual-sp_phosphatase_cat-dom"/>
</dbReference>
<dbReference type="Gene3D" id="3.40.250.10">
    <property type="entry name" value="Rhodanese-like domain"/>
    <property type="match status" value="1"/>
</dbReference>
<feature type="region of interest" description="Disordered" evidence="5">
    <location>
        <begin position="159"/>
        <end position="213"/>
    </location>
</feature>
<dbReference type="EMBL" id="CAJOAX010000053">
    <property type="protein sequence ID" value="CAF3494177.1"/>
    <property type="molecule type" value="Genomic_DNA"/>
</dbReference>
<dbReference type="AlphaFoldDB" id="A0A814D560"/>
<feature type="domain" description="Tyrosine specific protein phosphatases" evidence="7">
    <location>
        <begin position="461"/>
        <end position="519"/>
    </location>
</feature>
<dbReference type="SUPFAM" id="SSF52799">
    <property type="entry name" value="(Phosphotyrosine protein) phosphatases II"/>
    <property type="match status" value="1"/>
</dbReference>
<keyword evidence="2" id="KW-0378">Hydrolase</keyword>
<keyword evidence="3" id="KW-0904">Protein phosphatase</keyword>
<feature type="region of interest" description="Disordered" evidence="5">
    <location>
        <begin position="96"/>
        <end position="118"/>
    </location>
</feature>
<dbReference type="Proteomes" id="UP000663882">
    <property type="component" value="Unassembled WGS sequence"/>
</dbReference>
<dbReference type="OrthoDB" id="165342at2759"/>
<comment type="catalytic activity">
    <reaction evidence="4">
        <text>O-phospho-L-threonyl-[protein] + H2O = L-threonyl-[protein] + phosphate</text>
        <dbReference type="Rhea" id="RHEA:47004"/>
        <dbReference type="Rhea" id="RHEA-COMP:11060"/>
        <dbReference type="Rhea" id="RHEA-COMP:11605"/>
        <dbReference type="ChEBI" id="CHEBI:15377"/>
        <dbReference type="ChEBI" id="CHEBI:30013"/>
        <dbReference type="ChEBI" id="CHEBI:43474"/>
        <dbReference type="ChEBI" id="CHEBI:61977"/>
        <dbReference type="EC" id="3.1.3.16"/>
    </reaction>
</comment>
<dbReference type="CDD" id="cd14498">
    <property type="entry name" value="DSP"/>
    <property type="match status" value="1"/>
</dbReference>
<dbReference type="EMBL" id="CAJNOO010000457">
    <property type="protein sequence ID" value="CAF0948541.1"/>
    <property type="molecule type" value="Genomic_DNA"/>
</dbReference>
<evidence type="ECO:0000313" key="9">
    <source>
        <dbReference type="EMBL" id="CAF3494177.1"/>
    </source>
</evidence>
<dbReference type="GO" id="GO:0005829">
    <property type="term" value="C:cytosol"/>
    <property type="evidence" value="ECO:0007669"/>
    <property type="project" value="TreeGrafter"/>
</dbReference>
<dbReference type="PROSITE" id="PS00383">
    <property type="entry name" value="TYR_PHOSPHATASE_1"/>
    <property type="match status" value="1"/>
</dbReference>
<evidence type="ECO:0000256" key="5">
    <source>
        <dbReference type="SAM" id="MobiDB-lite"/>
    </source>
</evidence>
<dbReference type="Gene3D" id="3.90.190.10">
    <property type="entry name" value="Protein tyrosine phosphatase superfamily"/>
    <property type="match status" value="1"/>
</dbReference>
<dbReference type="InterPro" id="IPR000387">
    <property type="entry name" value="Tyr_Pase_dom"/>
</dbReference>
<feature type="compositionally biased region" description="Low complexity" evidence="5">
    <location>
        <begin position="22"/>
        <end position="42"/>
    </location>
</feature>
<dbReference type="InterPro" id="IPR029021">
    <property type="entry name" value="Prot-tyrosine_phosphatase-like"/>
</dbReference>
<evidence type="ECO:0000256" key="3">
    <source>
        <dbReference type="ARBA" id="ARBA00022912"/>
    </source>
</evidence>
<evidence type="ECO:0000256" key="4">
    <source>
        <dbReference type="ARBA" id="ARBA00048336"/>
    </source>
</evidence>
<dbReference type="InterPro" id="IPR020422">
    <property type="entry name" value="TYR_PHOSPHATASE_DUAL_dom"/>
</dbReference>
<dbReference type="GO" id="GO:0043409">
    <property type="term" value="P:negative regulation of MAPK cascade"/>
    <property type="evidence" value="ECO:0007669"/>
    <property type="project" value="TreeGrafter"/>
</dbReference>
<dbReference type="InterPro" id="IPR036873">
    <property type="entry name" value="Rhodanese-like_dom_sf"/>
</dbReference>
<evidence type="ECO:0000256" key="1">
    <source>
        <dbReference type="ARBA" id="ARBA00008601"/>
    </source>
</evidence>
<protein>
    <submittedName>
        <fullName evidence="8">Uncharacterized protein</fullName>
    </submittedName>
</protein>